<name>A0A9X2EZN8_9SPHI</name>
<dbReference type="RefSeq" id="WP_252585588.1">
    <property type="nucleotide sequence ID" value="NZ_JAMWYS010000003.1"/>
</dbReference>
<organism evidence="1 2">
    <name type="scientific">Solitalea agri</name>
    <dbReference type="NCBI Taxonomy" id="2953739"/>
    <lineage>
        <taxon>Bacteria</taxon>
        <taxon>Pseudomonadati</taxon>
        <taxon>Bacteroidota</taxon>
        <taxon>Sphingobacteriia</taxon>
        <taxon>Sphingobacteriales</taxon>
        <taxon>Sphingobacteriaceae</taxon>
        <taxon>Solitalea</taxon>
    </lineage>
</organism>
<evidence type="ECO:0000313" key="2">
    <source>
        <dbReference type="Proteomes" id="UP001155182"/>
    </source>
</evidence>
<dbReference type="Proteomes" id="UP001155182">
    <property type="component" value="Unassembled WGS sequence"/>
</dbReference>
<dbReference type="AlphaFoldDB" id="A0A9X2EZN8"/>
<sequence length="185" mass="20411">MLLSLDILGFKQIVKPENNSHSILLDLYTNVFNLAFGLGQTGGALDPINSEGIPQIKANLNNKKYNFISISDSVICWTEKEACSSFIDLLMGIRALLAISYNFGIPLRGAISYGEMDVISFERNSIGDEKFTNQVIIGNVIVDAHNLEGKQEWSGCVIESKADFYTKNSQTESCSSPIKKCGRVY</sequence>
<reference evidence="1" key="1">
    <citation type="submission" date="2022-06" db="EMBL/GenBank/DDBJ databases">
        <title>Solitalea sp. MAHUQ-68 isolated from rhizospheric soil.</title>
        <authorList>
            <person name="Huq M.A."/>
        </authorList>
    </citation>
    <scope>NUCLEOTIDE SEQUENCE</scope>
    <source>
        <strain evidence="1">MAHUQ-68</strain>
    </source>
</reference>
<proteinExistence type="predicted"/>
<evidence type="ECO:0000313" key="1">
    <source>
        <dbReference type="EMBL" id="MCO4291380.1"/>
    </source>
</evidence>
<dbReference type="EMBL" id="JAMWYS010000003">
    <property type="protein sequence ID" value="MCO4291380.1"/>
    <property type="molecule type" value="Genomic_DNA"/>
</dbReference>
<protein>
    <submittedName>
        <fullName evidence="1">Uncharacterized protein</fullName>
    </submittedName>
</protein>
<accession>A0A9X2EZN8</accession>
<comment type="caution">
    <text evidence="1">The sequence shown here is derived from an EMBL/GenBank/DDBJ whole genome shotgun (WGS) entry which is preliminary data.</text>
</comment>
<gene>
    <name evidence="1" type="ORF">NF867_00705</name>
</gene>
<keyword evidence="2" id="KW-1185">Reference proteome</keyword>